<keyword evidence="2" id="KW-0732">Signal</keyword>
<feature type="signal peptide" evidence="2">
    <location>
        <begin position="1"/>
        <end position="30"/>
    </location>
</feature>
<gene>
    <name evidence="3" type="ORF">EKO23_16480</name>
</gene>
<sequence>MRLQRVLVGVLGSALLGALPVALTSSSADAGAALASNVDGKYYGAPDGNDIWRYGQKIRFEATVTVQCDASDSYPYDCPPVDETGDTISLQRQMAGSTAWRTVNTKQASGVTATITTTSVGNAIYRIVYSGGTSRAYAGSESGTSPRLKGSRNPGGRVVTSHGRLYYRGDVNPGWGRKVVTIQKKSCASCAWRKYKSVRTSRNGSYSVRVGAPRRGKWFWRSTVAAASPRFVRGYGNLWTTRTVYGRAVAS</sequence>
<protein>
    <submittedName>
        <fullName evidence="3">Uncharacterized protein</fullName>
    </submittedName>
</protein>
<evidence type="ECO:0000313" key="3">
    <source>
        <dbReference type="EMBL" id="RYP84253.1"/>
    </source>
</evidence>
<reference evidence="3 4" key="1">
    <citation type="submission" date="2019-01" db="EMBL/GenBank/DDBJ databases">
        <title>Nocardioides guangzhouensis sp. nov., an actinobacterium isolated from soil.</title>
        <authorList>
            <person name="Fu Y."/>
            <person name="Cai Y."/>
            <person name="Lin Z."/>
            <person name="Chen P."/>
        </authorList>
    </citation>
    <scope>NUCLEOTIDE SEQUENCE [LARGE SCALE GENOMIC DNA]</scope>
    <source>
        <strain evidence="3 4">130</strain>
    </source>
</reference>
<comment type="caution">
    <text evidence="3">The sequence shown here is derived from an EMBL/GenBank/DDBJ whole genome shotgun (WGS) entry which is preliminary data.</text>
</comment>
<evidence type="ECO:0000313" key="4">
    <source>
        <dbReference type="Proteomes" id="UP000295198"/>
    </source>
</evidence>
<name>A0A4Q4Z8V5_9ACTN</name>
<evidence type="ECO:0000256" key="1">
    <source>
        <dbReference type="SAM" id="MobiDB-lite"/>
    </source>
</evidence>
<dbReference type="RefSeq" id="WP_134719215.1">
    <property type="nucleotide sequence ID" value="NZ_SDKM01000025.1"/>
</dbReference>
<feature type="chain" id="PRO_5038509540" evidence="2">
    <location>
        <begin position="31"/>
        <end position="251"/>
    </location>
</feature>
<dbReference type="Proteomes" id="UP000295198">
    <property type="component" value="Unassembled WGS sequence"/>
</dbReference>
<feature type="region of interest" description="Disordered" evidence="1">
    <location>
        <begin position="135"/>
        <end position="155"/>
    </location>
</feature>
<dbReference type="EMBL" id="SDKM01000025">
    <property type="protein sequence ID" value="RYP84253.1"/>
    <property type="molecule type" value="Genomic_DNA"/>
</dbReference>
<evidence type="ECO:0000256" key="2">
    <source>
        <dbReference type="SAM" id="SignalP"/>
    </source>
</evidence>
<dbReference type="OrthoDB" id="3783159at2"/>
<keyword evidence="4" id="KW-1185">Reference proteome</keyword>
<proteinExistence type="predicted"/>
<dbReference type="AlphaFoldDB" id="A0A4Q4Z8V5"/>
<organism evidence="3 4">
    <name type="scientific">Nocardioides guangzhouensis</name>
    <dbReference type="NCBI Taxonomy" id="2497878"/>
    <lineage>
        <taxon>Bacteria</taxon>
        <taxon>Bacillati</taxon>
        <taxon>Actinomycetota</taxon>
        <taxon>Actinomycetes</taxon>
        <taxon>Propionibacteriales</taxon>
        <taxon>Nocardioidaceae</taxon>
        <taxon>Nocardioides</taxon>
    </lineage>
</organism>
<accession>A0A4Q4Z8V5</accession>